<feature type="chain" id="PRO_5020839326" description="Pyrrolo-quinoline quinone repeat domain-containing protein" evidence="1">
    <location>
        <begin position="19"/>
        <end position="509"/>
    </location>
</feature>
<keyword evidence="1" id="KW-0732">Signal</keyword>
<dbReference type="SUPFAM" id="SSF50998">
    <property type="entry name" value="Quinoprotein alcohol dehydrogenase-like"/>
    <property type="match status" value="1"/>
</dbReference>
<dbReference type="InterPro" id="IPR015943">
    <property type="entry name" value="WD40/YVTN_repeat-like_dom_sf"/>
</dbReference>
<dbReference type="InterPro" id="IPR011047">
    <property type="entry name" value="Quinoprotein_ADH-like_sf"/>
</dbReference>
<dbReference type="Proteomes" id="UP000295554">
    <property type="component" value="Unassembled WGS sequence"/>
</dbReference>
<dbReference type="Pfam" id="PF13360">
    <property type="entry name" value="PQQ_2"/>
    <property type="match status" value="2"/>
</dbReference>
<organism evidence="3 4">
    <name type="scientific">Seongchinamella unica</name>
    <dbReference type="NCBI Taxonomy" id="2547392"/>
    <lineage>
        <taxon>Bacteria</taxon>
        <taxon>Pseudomonadati</taxon>
        <taxon>Pseudomonadota</taxon>
        <taxon>Gammaproteobacteria</taxon>
        <taxon>Cellvibrionales</taxon>
        <taxon>Halieaceae</taxon>
        <taxon>Seongchinamella</taxon>
    </lineage>
</organism>
<dbReference type="InterPro" id="IPR018391">
    <property type="entry name" value="PQQ_b-propeller_rpt"/>
</dbReference>
<keyword evidence="4" id="KW-1185">Reference proteome</keyword>
<evidence type="ECO:0000256" key="1">
    <source>
        <dbReference type="SAM" id="SignalP"/>
    </source>
</evidence>
<evidence type="ECO:0000313" key="4">
    <source>
        <dbReference type="Proteomes" id="UP000295554"/>
    </source>
</evidence>
<dbReference type="OrthoDB" id="4438452at2"/>
<dbReference type="InterPro" id="IPR002372">
    <property type="entry name" value="PQQ_rpt_dom"/>
</dbReference>
<dbReference type="PANTHER" id="PTHR34512">
    <property type="entry name" value="CELL SURFACE PROTEIN"/>
    <property type="match status" value="1"/>
</dbReference>
<protein>
    <recommendedName>
        <fullName evidence="2">Pyrrolo-quinoline quinone repeat domain-containing protein</fullName>
    </recommendedName>
</protein>
<name>A0A4V2ZXC2_9GAMM</name>
<feature type="domain" description="Pyrrolo-quinoline quinone repeat" evidence="2">
    <location>
        <begin position="282"/>
        <end position="443"/>
    </location>
</feature>
<dbReference type="AlphaFoldDB" id="A0A4V2ZXC2"/>
<feature type="signal peptide" evidence="1">
    <location>
        <begin position="1"/>
        <end position="18"/>
    </location>
</feature>
<evidence type="ECO:0000259" key="2">
    <source>
        <dbReference type="Pfam" id="PF13360"/>
    </source>
</evidence>
<reference evidence="3 4" key="1">
    <citation type="submission" date="2019-03" db="EMBL/GenBank/DDBJ databases">
        <title>Seongchinamella monodicae gen. nov., sp. nov., a novel member of the Gammaproteobacteria isolated from a tidal mudflat of beach.</title>
        <authorList>
            <person name="Yang H.G."/>
            <person name="Kang J.W."/>
            <person name="Lee S.D."/>
        </authorList>
    </citation>
    <scope>NUCLEOTIDE SEQUENCE [LARGE SCALE GENOMIC DNA]</scope>
    <source>
        <strain evidence="3 4">GH4-78</strain>
    </source>
</reference>
<gene>
    <name evidence="3" type="ORF">E2F43_11455</name>
</gene>
<dbReference type="EMBL" id="SMSE01000002">
    <property type="protein sequence ID" value="TDG14094.1"/>
    <property type="molecule type" value="Genomic_DNA"/>
</dbReference>
<sequence length="509" mass="53557">MIKRWLLTLVLLPGSSVASTQAYYSPGGWPTLHHDAGNRRSVDIDLGDRQYSRRWHALEGATVLTAPTVSPDGQSLYVTTGQGKGHSNLHAFTIDGELLWQSRPWHSPDDGVDPCALLSSPVIDADGDIYLSDCNQLFAFHADGKEKWVIPLPAPARDDWAAAGDHPVNAFTTAAFTPGGHVLGVTNFGDVMLVDRESGEVLNRPYRLPAAAAPYAHTVQLPDSLLSGGLMDEAFKEWAWQLIFGGSMRSANTPAVAANGRIFVVGSSATEGVGAVFGLDVLESGDGAEISTAFITEIGIGSGSSPALSPVEERVYVSDEEGWLYSLDTESGAIAWKVKTQAAAGAAGVADDGTVYALQSSGAAVIAISPDGEIKWRSETAQLADKQPDSWLFGAPIESANGNPTITKDAIIVPILVGYRLPFIVAPLPVASYLVALDIDSGQLLRILTPLPDDSSGITAILPDGTLVSSIGAVVTSALAPLKPVVNWLLPANTEVMEVTGGIQVTFPD</sequence>
<dbReference type="Gene3D" id="2.130.10.10">
    <property type="entry name" value="YVTN repeat-like/Quinoprotein amine dehydrogenase"/>
    <property type="match status" value="2"/>
</dbReference>
<evidence type="ECO:0000313" key="3">
    <source>
        <dbReference type="EMBL" id="TDG14094.1"/>
    </source>
</evidence>
<comment type="caution">
    <text evidence="3">The sequence shown here is derived from an EMBL/GenBank/DDBJ whole genome shotgun (WGS) entry which is preliminary data.</text>
</comment>
<dbReference type="PANTHER" id="PTHR34512:SF30">
    <property type="entry name" value="OUTER MEMBRANE PROTEIN ASSEMBLY FACTOR BAMB"/>
    <property type="match status" value="1"/>
</dbReference>
<feature type="domain" description="Pyrrolo-quinoline quinone repeat" evidence="2">
    <location>
        <begin position="40"/>
        <end position="201"/>
    </location>
</feature>
<accession>A0A4V2ZXC2</accession>
<dbReference type="SMART" id="SM00564">
    <property type="entry name" value="PQQ"/>
    <property type="match status" value="5"/>
</dbReference>
<dbReference type="RefSeq" id="WP_133212715.1">
    <property type="nucleotide sequence ID" value="NZ_SMSE01000002.1"/>
</dbReference>
<proteinExistence type="predicted"/>